<evidence type="ECO:0000313" key="2">
    <source>
        <dbReference type="EMBL" id="MCU4743302.1"/>
    </source>
</evidence>
<organism evidence="2 3">
    <name type="scientific">Natronoglomus mannanivorans</name>
    <dbReference type="NCBI Taxonomy" id="2979990"/>
    <lineage>
        <taxon>Archaea</taxon>
        <taxon>Methanobacteriati</taxon>
        <taxon>Methanobacteriota</taxon>
        <taxon>Stenosarchaea group</taxon>
        <taxon>Halobacteria</taxon>
        <taxon>Halobacteriales</taxon>
        <taxon>Natrialbaceae</taxon>
        <taxon>Natronoglomus</taxon>
    </lineage>
</organism>
<dbReference type="InterPro" id="IPR050312">
    <property type="entry name" value="IolE/XylAMocC-like"/>
</dbReference>
<dbReference type="InterPro" id="IPR013022">
    <property type="entry name" value="Xyl_isomerase-like_TIM-brl"/>
</dbReference>
<dbReference type="Pfam" id="PF01261">
    <property type="entry name" value="AP_endonuc_2"/>
    <property type="match status" value="1"/>
</dbReference>
<gene>
    <name evidence="2" type="ORF">OB960_18090</name>
</gene>
<sequence>MVRTAIQLQTLEEFPESLPETIARIGRTPLEGVELFGLNGSSPNAVADALEEADLEVIGAHVPIGRFERDYQNVVDAYATIGCDRLIVPLYDADAFASADGVAEFATKLSTLATRLAGDGFELLYHNHSFEFTQFANGDETAYDSLIEAATGVDFELDTGLAMYAGVDPIMVLSRHEGRIPIVHLTDSVPGYETTLQVELGAGELDVTECVEVAREAGVEWLVYEHGMTDDILGSLTHAATKLPMLSHGREAVADETSLSTIIDDGSSVSEDVL</sequence>
<proteinExistence type="predicted"/>
<feature type="domain" description="Xylose isomerase-like TIM barrel" evidence="1">
    <location>
        <begin position="44"/>
        <end position="226"/>
    </location>
</feature>
<dbReference type="Gene3D" id="3.20.20.150">
    <property type="entry name" value="Divalent-metal-dependent TIM barrel enzymes"/>
    <property type="match status" value="1"/>
</dbReference>
<protein>
    <submittedName>
        <fullName evidence="2">Sugar phosphate isomerase/epimerase</fullName>
    </submittedName>
</protein>
<dbReference type="RefSeq" id="WP_338005119.1">
    <property type="nucleotide sequence ID" value="NZ_JAOPKA010000014.1"/>
</dbReference>
<dbReference type="InterPro" id="IPR036237">
    <property type="entry name" value="Xyl_isomerase-like_sf"/>
</dbReference>
<name>A0AAP3E3P6_9EURY</name>
<dbReference type="Proteomes" id="UP001321018">
    <property type="component" value="Unassembled WGS sequence"/>
</dbReference>
<dbReference type="AlphaFoldDB" id="A0AAP3E3P6"/>
<evidence type="ECO:0000259" key="1">
    <source>
        <dbReference type="Pfam" id="PF01261"/>
    </source>
</evidence>
<dbReference type="SUPFAM" id="SSF51658">
    <property type="entry name" value="Xylose isomerase-like"/>
    <property type="match status" value="1"/>
</dbReference>
<accession>A0AAP3E3P6</accession>
<keyword evidence="2" id="KW-0413">Isomerase</keyword>
<evidence type="ECO:0000313" key="3">
    <source>
        <dbReference type="Proteomes" id="UP001321018"/>
    </source>
</evidence>
<dbReference type="PANTHER" id="PTHR12110">
    <property type="entry name" value="HYDROXYPYRUVATE ISOMERASE"/>
    <property type="match status" value="1"/>
</dbReference>
<dbReference type="GO" id="GO:0016853">
    <property type="term" value="F:isomerase activity"/>
    <property type="evidence" value="ECO:0007669"/>
    <property type="project" value="UniProtKB-KW"/>
</dbReference>
<comment type="caution">
    <text evidence="2">The sequence shown here is derived from an EMBL/GenBank/DDBJ whole genome shotgun (WGS) entry which is preliminary data.</text>
</comment>
<dbReference type="EMBL" id="JAOPKA010000014">
    <property type="protein sequence ID" value="MCU4743302.1"/>
    <property type="molecule type" value="Genomic_DNA"/>
</dbReference>
<reference evidence="2" key="1">
    <citation type="submission" date="2022-09" db="EMBL/GenBank/DDBJ databases">
        <title>Enrichment on poylsaccharides allowed isolation of novel metabolic and taxonomic groups of Haloarchaea.</title>
        <authorList>
            <person name="Sorokin D.Y."/>
            <person name="Elcheninov A.G."/>
            <person name="Khizhniak T.V."/>
            <person name="Kolganova T.V."/>
            <person name="Kublanov I.V."/>
        </authorList>
    </citation>
    <scope>NUCLEOTIDE SEQUENCE</scope>
    <source>
        <strain evidence="2">AArc-xg1-1</strain>
    </source>
</reference>
<dbReference type="PANTHER" id="PTHR12110:SF41">
    <property type="entry name" value="INOSOSE DEHYDRATASE"/>
    <property type="match status" value="1"/>
</dbReference>